<gene>
    <name evidence="10" type="ORF">GCM10008942_28220</name>
</gene>
<keyword evidence="6 8" id="KW-0472">Membrane</keyword>
<keyword evidence="7" id="KW-0270">Exopolysaccharide synthesis</keyword>
<dbReference type="PANTHER" id="PTHR30576">
    <property type="entry name" value="COLANIC BIOSYNTHESIS UDP-GLUCOSE LIPID CARRIER TRANSFERASE"/>
    <property type="match status" value="1"/>
</dbReference>
<feature type="transmembrane region" description="Helical" evidence="8">
    <location>
        <begin position="27"/>
        <end position="46"/>
    </location>
</feature>
<dbReference type="PANTHER" id="PTHR30576:SF21">
    <property type="entry name" value="UDP-GLUCOSE:UNDECAPRENYL-PHOSPHATE GLUCOSE-1-PHOSPHATE TRANSFERASE"/>
    <property type="match status" value="1"/>
</dbReference>
<dbReference type="InterPro" id="IPR003362">
    <property type="entry name" value="Bact_transf"/>
</dbReference>
<evidence type="ECO:0000256" key="7">
    <source>
        <dbReference type="ARBA" id="ARBA00023169"/>
    </source>
</evidence>
<dbReference type="InterPro" id="IPR017475">
    <property type="entry name" value="EPS_sugar_tfrase"/>
</dbReference>
<accession>A0ABN1EYE9</accession>
<comment type="caution">
    <text evidence="10">The sequence shown here is derived from an EMBL/GenBank/DDBJ whole genome shotgun (WGS) entry which is preliminary data.</text>
</comment>
<evidence type="ECO:0000256" key="3">
    <source>
        <dbReference type="ARBA" id="ARBA00022679"/>
    </source>
</evidence>
<organism evidence="10 11">
    <name type="scientific">Rhizomicrobium electricum</name>
    <dbReference type="NCBI Taxonomy" id="480070"/>
    <lineage>
        <taxon>Bacteria</taxon>
        <taxon>Pseudomonadati</taxon>
        <taxon>Pseudomonadota</taxon>
        <taxon>Alphaproteobacteria</taxon>
        <taxon>Micropepsales</taxon>
        <taxon>Micropepsaceae</taxon>
        <taxon>Rhizomicrobium</taxon>
    </lineage>
</organism>
<dbReference type="Proteomes" id="UP001499951">
    <property type="component" value="Unassembled WGS sequence"/>
</dbReference>
<evidence type="ECO:0000256" key="8">
    <source>
        <dbReference type="SAM" id="Phobius"/>
    </source>
</evidence>
<feature type="domain" description="Bacterial sugar transferase" evidence="9">
    <location>
        <begin position="288"/>
        <end position="472"/>
    </location>
</feature>
<name>A0ABN1EYE9_9PROT</name>
<evidence type="ECO:0000256" key="5">
    <source>
        <dbReference type="ARBA" id="ARBA00022989"/>
    </source>
</evidence>
<evidence type="ECO:0000256" key="4">
    <source>
        <dbReference type="ARBA" id="ARBA00022692"/>
    </source>
</evidence>
<feature type="transmembrane region" description="Helical" evidence="8">
    <location>
        <begin position="94"/>
        <end position="116"/>
    </location>
</feature>
<evidence type="ECO:0000256" key="6">
    <source>
        <dbReference type="ARBA" id="ARBA00023136"/>
    </source>
</evidence>
<proteinExistence type="inferred from homology"/>
<keyword evidence="11" id="KW-1185">Reference proteome</keyword>
<keyword evidence="3" id="KW-0808">Transferase</keyword>
<evidence type="ECO:0000313" key="11">
    <source>
        <dbReference type="Proteomes" id="UP001499951"/>
    </source>
</evidence>
<comment type="subcellular location">
    <subcellularLocation>
        <location evidence="1">Membrane</location>
        <topology evidence="1">Multi-pass membrane protein</topology>
    </subcellularLocation>
</comment>
<reference evidence="10 11" key="1">
    <citation type="journal article" date="2019" name="Int. J. Syst. Evol. Microbiol.">
        <title>The Global Catalogue of Microorganisms (GCM) 10K type strain sequencing project: providing services to taxonomists for standard genome sequencing and annotation.</title>
        <authorList>
            <consortium name="The Broad Institute Genomics Platform"/>
            <consortium name="The Broad Institute Genome Sequencing Center for Infectious Disease"/>
            <person name="Wu L."/>
            <person name="Ma J."/>
        </authorList>
    </citation>
    <scope>NUCLEOTIDE SEQUENCE [LARGE SCALE GENOMIC DNA]</scope>
    <source>
        <strain evidence="10 11">JCM 15089</strain>
    </source>
</reference>
<comment type="similarity">
    <text evidence="2">Belongs to the bacterial sugar transferase family.</text>
</comment>
<evidence type="ECO:0000256" key="1">
    <source>
        <dbReference type="ARBA" id="ARBA00004141"/>
    </source>
</evidence>
<dbReference type="EMBL" id="BAAADD010000007">
    <property type="protein sequence ID" value="GAA0577692.1"/>
    <property type="molecule type" value="Genomic_DNA"/>
</dbReference>
<feature type="transmembrane region" description="Helical" evidence="8">
    <location>
        <begin position="122"/>
        <end position="141"/>
    </location>
</feature>
<feature type="transmembrane region" description="Helical" evidence="8">
    <location>
        <begin position="52"/>
        <end position="73"/>
    </location>
</feature>
<dbReference type="NCBIfam" id="TIGR03025">
    <property type="entry name" value="EPS_sugtrans"/>
    <property type="match status" value="1"/>
</dbReference>
<dbReference type="Pfam" id="PF02397">
    <property type="entry name" value="Bac_transf"/>
    <property type="match status" value="1"/>
</dbReference>
<evidence type="ECO:0000313" key="10">
    <source>
        <dbReference type="EMBL" id="GAA0577692.1"/>
    </source>
</evidence>
<evidence type="ECO:0000256" key="2">
    <source>
        <dbReference type="ARBA" id="ARBA00006464"/>
    </source>
</evidence>
<evidence type="ECO:0000259" key="9">
    <source>
        <dbReference type="Pfam" id="PF02397"/>
    </source>
</evidence>
<sequence>MGHDAGERSTWSRSYVAARDLQSPLQMFSDILFVLAWSFMAGLPFAAAKGDLLFGAVTHLWNGLVIAVVALVLERALGSTAPTGVTTCTSRVRQAFKVWTCALAGFLFCEFALKASAEVSRLYLVCFYAPGLIAFGLWRALGASQIARLNKMMGATNGTLVVVGDRTYATVRAFLYEIAMGRSSVVMVPFKAAVTDAEWQKEHQRVANDLFRVVHSANDPAVYLCSSGLPLPRLEALCRDLSSVPVGSYVVPDPAIAGFASSSASVIGTRVAFELRRPPLSDAQRLAKRGVDLALGAIALVLLAPVMVVAAIALKLDSAGPIFFRQMRSGQSGRPFRIFKFRTMNVLEDGPEIRQAERDDPRVTRVGRFLRASSIDELPQLFNVLRGEMSLVGPRPHAVAHDERYAKLIANYELRQQVKPGITGWAQIHGLRGETAHVEDMKQRVSFDIWYALNASLLLDFEIMARTVFEVCHWRKAY</sequence>
<feature type="transmembrane region" description="Helical" evidence="8">
    <location>
        <begin position="293"/>
        <end position="314"/>
    </location>
</feature>
<protein>
    <submittedName>
        <fullName evidence="10">Undecaprenyl-phosphate glucose phosphotransferase</fullName>
    </submittedName>
</protein>
<keyword evidence="4 8" id="KW-0812">Transmembrane</keyword>
<keyword evidence="5 8" id="KW-1133">Transmembrane helix</keyword>